<dbReference type="InterPro" id="IPR004665">
    <property type="entry name" value="Term_rho"/>
</dbReference>
<dbReference type="Proteomes" id="UP000244792">
    <property type="component" value="Chromosome"/>
</dbReference>
<evidence type="ECO:0000256" key="9">
    <source>
        <dbReference type="HAMAP-Rule" id="MF_01884"/>
    </source>
</evidence>
<feature type="domain" description="Rho RNA-BD" evidence="13">
    <location>
        <begin position="164"/>
        <end position="237"/>
    </location>
</feature>
<evidence type="ECO:0000256" key="10">
    <source>
        <dbReference type="NCBIfam" id="TIGR00767"/>
    </source>
</evidence>
<dbReference type="GO" id="GO:0003723">
    <property type="term" value="F:RNA binding"/>
    <property type="evidence" value="ECO:0007669"/>
    <property type="project" value="UniProtKB-UniRule"/>
</dbReference>
<dbReference type="Pfam" id="PF00006">
    <property type="entry name" value="ATP-synt_ab"/>
    <property type="match status" value="1"/>
</dbReference>
<dbReference type="InterPro" id="IPR003593">
    <property type="entry name" value="AAA+_ATPase"/>
</dbReference>
<organism evidence="14 15">
    <name type="scientific">Thermodesulfobium acidiphilum</name>
    <dbReference type="NCBI Taxonomy" id="1794699"/>
    <lineage>
        <taxon>Bacteria</taxon>
        <taxon>Pseudomonadati</taxon>
        <taxon>Thermodesulfobiota</taxon>
        <taxon>Thermodesulfobiia</taxon>
        <taxon>Thermodesulfobiales</taxon>
        <taxon>Thermodesulfobiaceae</taxon>
        <taxon>Thermodesulfobium</taxon>
    </lineage>
</organism>
<dbReference type="KEGG" id="taci:TDSAC_0915"/>
<accession>A0A2R4W0J4</accession>
<dbReference type="CDD" id="cd04459">
    <property type="entry name" value="Rho_CSD"/>
    <property type="match status" value="1"/>
</dbReference>
<dbReference type="InterPro" id="IPR041703">
    <property type="entry name" value="Rho_factor_ATP-bd"/>
</dbReference>
<dbReference type="Pfam" id="PF07498">
    <property type="entry name" value="Rho_N"/>
    <property type="match status" value="1"/>
</dbReference>
<keyword evidence="7 9" id="KW-0805">Transcription regulation</keyword>
<dbReference type="PROSITE" id="PS51856">
    <property type="entry name" value="RHO_RNA_BD"/>
    <property type="match status" value="1"/>
</dbReference>
<comment type="function">
    <text evidence="9">Facilitates transcription termination by a mechanism that involves Rho binding to the nascent RNA, activation of Rho's RNA-dependent ATPase activity, and release of the mRNA from the DNA template.</text>
</comment>
<dbReference type="InterPro" id="IPR011129">
    <property type="entry name" value="CSD"/>
</dbReference>
<dbReference type="GO" id="GO:0004386">
    <property type="term" value="F:helicase activity"/>
    <property type="evidence" value="ECO:0007669"/>
    <property type="project" value="UniProtKB-UniRule"/>
</dbReference>
<feature type="binding site" evidence="9">
    <location>
        <position position="323"/>
    </location>
    <ligand>
        <name>ATP</name>
        <dbReference type="ChEBI" id="CHEBI:30616"/>
    </ligand>
</feature>
<feature type="binding site" evidence="9">
    <location>
        <begin position="292"/>
        <end position="297"/>
    </location>
    <ligand>
        <name>ATP</name>
        <dbReference type="ChEBI" id="CHEBI:30616"/>
    </ligand>
</feature>
<evidence type="ECO:0000313" key="14">
    <source>
        <dbReference type="EMBL" id="AWB10272.1"/>
    </source>
</evidence>
<dbReference type="SMART" id="SM00357">
    <property type="entry name" value="CSP"/>
    <property type="match status" value="1"/>
</dbReference>
<keyword evidence="8 9" id="KW-0804">Transcription</keyword>
<keyword evidence="1 9" id="KW-0806">Transcription termination</keyword>
<keyword evidence="4 9" id="KW-0347">Helicase</keyword>
<dbReference type="NCBIfam" id="TIGR00767">
    <property type="entry name" value="rho"/>
    <property type="match status" value="1"/>
</dbReference>
<keyword evidence="15" id="KW-1185">Reference proteome</keyword>
<comment type="caution">
    <text evidence="9">Lacks conserved residue(s) required for the propagation of feature annotation.</text>
</comment>
<dbReference type="InterPro" id="IPR012340">
    <property type="entry name" value="NA-bd_OB-fold"/>
</dbReference>
<dbReference type="RefSeq" id="WP_108309085.1">
    <property type="nucleotide sequence ID" value="NZ_CP020921.1"/>
</dbReference>
<dbReference type="GO" id="GO:0006353">
    <property type="term" value="P:DNA-templated transcription termination"/>
    <property type="evidence" value="ECO:0007669"/>
    <property type="project" value="UniProtKB-UniRule"/>
</dbReference>
<dbReference type="PANTHER" id="PTHR46425">
    <property type="entry name" value="TRANSCRIPTION TERMINATION FACTOR RHO"/>
    <property type="match status" value="1"/>
</dbReference>
<dbReference type="InterPro" id="IPR011112">
    <property type="entry name" value="Rho-like_N"/>
</dbReference>
<evidence type="ECO:0000256" key="7">
    <source>
        <dbReference type="ARBA" id="ARBA00023015"/>
    </source>
</evidence>
<dbReference type="Gene3D" id="2.40.50.140">
    <property type="entry name" value="Nucleic acid-binding proteins"/>
    <property type="match status" value="1"/>
</dbReference>
<dbReference type="EMBL" id="CP020921">
    <property type="protein sequence ID" value="AWB10272.1"/>
    <property type="molecule type" value="Genomic_DNA"/>
</dbReference>
<dbReference type="HAMAP" id="MF_01884">
    <property type="entry name" value="Rho"/>
    <property type="match status" value="1"/>
</dbReference>
<dbReference type="GO" id="GO:0008186">
    <property type="term" value="F:ATP-dependent activity, acting on RNA"/>
    <property type="evidence" value="ECO:0007669"/>
    <property type="project" value="UniProtKB-UniRule"/>
</dbReference>
<evidence type="ECO:0000256" key="6">
    <source>
        <dbReference type="ARBA" id="ARBA00022884"/>
    </source>
</evidence>
<dbReference type="InterPro" id="IPR036269">
    <property type="entry name" value="Rho_N_sf"/>
</dbReference>
<feature type="binding site" evidence="9">
    <location>
        <begin position="280"/>
        <end position="285"/>
    </location>
    <ligand>
        <name>ATP</name>
        <dbReference type="ChEBI" id="CHEBI:30616"/>
    </ligand>
</feature>
<dbReference type="AlphaFoldDB" id="A0A2R4W0J4"/>
<sequence>MKFTNEELNEKSVKELRIIAKQVGVTGYFIMKKTELIEKILNAIKKTEGKEEEYKKTKSTKESIKSESKGEIETPLNNTNLESLLDKISDAKIELKSTRKKENAVSTNQEQTQALVTEEVKPTKTQEEINKNNIQVKEATTFQKKEFYTFKDRQYPRDDKRDDLVRSSGILDITQEGYGFLRVNGYKPSPNDIYVAPSQIRRFELLQGDEISGLTRPPRDSERYYSLIKIDHINDILPEELKNRKHFESLTPVFPHKRFKLENSSEDESTRIIDLFTPIGKGQRGLIVAPPKAGKTTLLKKIAQSIEINHPDTHLMVVLIDERPEEVTDWKRSVRGEVISSTFDEEQENHTRISELALERAKRLVEIGKDVLILMDSITRLTRAYNTTIQTTGRTLSGGIDASAIHKPKRFFGAARCVEQGGSLTILATCLVETGSRMDDVIFEEFKGTGNWELILDRKLADKRIFPAIDLKKSSTRKEELLLTPEELRKIWHLRRVLSSREGSDVTELILEYIKKTKNNKEFLAKIDERGGQF</sequence>
<dbReference type="InterPro" id="IPR000194">
    <property type="entry name" value="ATPase_F1/V1/A1_a/bsu_nucl-bd"/>
</dbReference>
<dbReference type="EC" id="3.6.4.-" evidence="9 10"/>
<name>A0A2R4W0J4_THEAF</name>
<dbReference type="OrthoDB" id="9805197at2"/>
<feature type="region of interest" description="Disordered" evidence="12">
    <location>
        <begin position="49"/>
        <end position="71"/>
    </location>
</feature>
<keyword evidence="2 9" id="KW-0547">Nucleotide-binding</keyword>
<dbReference type="SMART" id="SM00382">
    <property type="entry name" value="AAA"/>
    <property type="match status" value="1"/>
</dbReference>
<dbReference type="NCBIfam" id="NF006886">
    <property type="entry name" value="PRK09376.1"/>
    <property type="match status" value="1"/>
</dbReference>
<evidence type="ECO:0000256" key="11">
    <source>
        <dbReference type="PROSITE-ProRule" id="PRU01203"/>
    </source>
</evidence>
<keyword evidence="3 9" id="KW-0378">Hydrolase</keyword>
<dbReference type="Gene3D" id="3.40.50.300">
    <property type="entry name" value="P-loop containing nucleotide triphosphate hydrolases"/>
    <property type="match status" value="1"/>
</dbReference>
<evidence type="ECO:0000256" key="1">
    <source>
        <dbReference type="ARBA" id="ARBA00022472"/>
    </source>
</evidence>
<dbReference type="SUPFAM" id="SSF52540">
    <property type="entry name" value="P-loop containing nucleoside triphosphate hydrolases"/>
    <property type="match status" value="1"/>
</dbReference>
<evidence type="ECO:0000256" key="8">
    <source>
        <dbReference type="ARBA" id="ARBA00023163"/>
    </source>
</evidence>
<evidence type="ECO:0000259" key="13">
    <source>
        <dbReference type="PROSITE" id="PS51856"/>
    </source>
</evidence>
<comment type="subunit">
    <text evidence="9">Homohexamer. The homohexamer assembles into an open ring structure.</text>
</comment>
<dbReference type="Gene3D" id="1.10.720.10">
    <property type="match status" value="1"/>
</dbReference>
<reference evidence="14 15" key="1">
    <citation type="submission" date="2017-04" db="EMBL/GenBank/DDBJ databases">
        <title>Genomic insights into metabolism of Thermodesulfobium acidiphilum.</title>
        <authorList>
            <person name="Toshchakov S.V."/>
            <person name="Frolov E.N."/>
            <person name="Kublanov I.V."/>
            <person name="Samarov N.I."/>
            <person name="Novikov A."/>
            <person name="Lebedinsky A.V."/>
            <person name="Bonch-Osmolovskaya E.A."/>
            <person name="Chernyh N.A."/>
        </authorList>
    </citation>
    <scope>NUCLEOTIDE SEQUENCE [LARGE SCALE GENOMIC DNA]</scope>
    <source>
        <strain evidence="14 15">3127-1</strain>
    </source>
</reference>
<evidence type="ECO:0000313" key="15">
    <source>
        <dbReference type="Proteomes" id="UP000244792"/>
    </source>
</evidence>
<evidence type="ECO:0000256" key="3">
    <source>
        <dbReference type="ARBA" id="ARBA00022801"/>
    </source>
</evidence>
<dbReference type="InterPro" id="IPR027417">
    <property type="entry name" value="P-loop_NTPase"/>
</dbReference>
<dbReference type="GO" id="GO:0005524">
    <property type="term" value="F:ATP binding"/>
    <property type="evidence" value="ECO:0007669"/>
    <property type="project" value="UniProtKB-UniRule"/>
</dbReference>
<keyword evidence="6 9" id="KW-0694">RNA-binding</keyword>
<dbReference type="Pfam" id="PF07497">
    <property type="entry name" value="Rho_RNA_bind"/>
    <property type="match status" value="1"/>
</dbReference>
<evidence type="ECO:0000256" key="12">
    <source>
        <dbReference type="SAM" id="MobiDB-lite"/>
    </source>
</evidence>
<dbReference type="GO" id="GO:0016787">
    <property type="term" value="F:hydrolase activity"/>
    <property type="evidence" value="ECO:0007669"/>
    <property type="project" value="UniProtKB-KW"/>
</dbReference>
<dbReference type="PANTHER" id="PTHR46425:SF1">
    <property type="entry name" value="TRANSCRIPTION TERMINATION FACTOR RHO"/>
    <property type="match status" value="1"/>
</dbReference>
<evidence type="ECO:0000256" key="4">
    <source>
        <dbReference type="ARBA" id="ARBA00022806"/>
    </source>
</evidence>
<dbReference type="CDD" id="cd01128">
    <property type="entry name" value="rho_factor_C"/>
    <property type="match status" value="1"/>
</dbReference>
<evidence type="ECO:0000256" key="2">
    <source>
        <dbReference type="ARBA" id="ARBA00022741"/>
    </source>
</evidence>
<comment type="similarity">
    <text evidence="9 11">Belongs to the Rho family.</text>
</comment>
<dbReference type="InterPro" id="IPR011113">
    <property type="entry name" value="Rho_RNA-bd"/>
</dbReference>
<dbReference type="SMART" id="SM00959">
    <property type="entry name" value="Rho_N"/>
    <property type="match status" value="1"/>
</dbReference>
<dbReference type="GO" id="GO:0005829">
    <property type="term" value="C:cytosol"/>
    <property type="evidence" value="ECO:0007669"/>
    <property type="project" value="UniProtKB-ARBA"/>
</dbReference>
<dbReference type="SUPFAM" id="SSF68912">
    <property type="entry name" value="Rho N-terminal domain-like"/>
    <property type="match status" value="1"/>
</dbReference>
<evidence type="ECO:0000256" key="5">
    <source>
        <dbReference type="ARBA" id="ARBA00022840"/>
    </source>
</evidence>
<gene>
    <name evidence="9" type="primary">rho</name>
    <name evidence="14" type="ORF">TDSAC_0915</name>
</gene>
<protein>
    <recommendedName>
        <fullName evidence="9 10">Transcription termination factor Rho</fullName>
        <ecNumber evidence="9 10">3.6.4.-</ecNumber>
    </recommendedName>
    <alternativeName>
        <fullName evidence="9">ATP-dependent helicase Rho</fullName>
    </alternativeName>
</protein>
<keyword evidence="5 9" id="KW-0067">ATP-binding</keyword>
<dbReference type="SUPFAM" id="SSF50249">
    <property type="entry name" value="Nucleic acid-binding proteins"/>
    <property type="match status" value="1"/>
</dbReference>
<proteinExistence type="inferred from homology"/>